<dbReference type="PRINTS" id="PR00344">
    <property type="entry name" value="BCTRLSENSOR"/>
</dbReference>
<dbReference type="EC" id="2.7.13.3" evidence="3"/>
<sequence length="793" mass="87883">MEGWLPLLESPLPSPVFWKAEVELVTHPSPRQPSERAGPRPVFLTELVHPRDREHTLAVLREVAADGRARRCIHRSAATNGGSRWCLTSIRAIRDESGRIQELAGVTQPMRGPLFAGDEFQQHESGLRQLLAQVPAFLYLTDRELRFIATAGSELAAGLELEGRPLLDVLGAGGESSSMLAAHRHALGGEPARYDTEWSHRTFEVRVEPAFDEEGTCTGTLGIAIDVTEQRREDEELRTNAERLRTLLETTSDSIYMKDGEGRWLEANDTGLQLFQLSRAGYQGLTDLELARRNDFFREAFLACYASDQRTWDAGKPTRVEEIVSQPGESPRVMDVTKVPLYHPNGERKGLVVLGRDITRRRMAEQERDRLLHQEKEARAAAEEARRRSEFLSSASRVLADSLDYDATLATVARLGLPVLGEWCAVDLVGEDPHVARVATAHAESSKEPSARPLAECVPDLEKPGGIAEVIRNRRPFVLSVQPGEEGMLALCDHERSHLETVRELGLRSWLSVPLVARGRTMGALTFASVRPDRYRSEDVMLTGDLAWRAALALDNARLYRESLQAIQARDEFLSIASHELRTPITALRLGIQRLFRLARGGAEPPWKTVAASLDGVERQGKRLTLLIDSLLDVSRLQSHRIQLDLEEVDLSGVVRDVVAQLGSVLARTHTPLSLRADTPVVGQWDRGRLEQIVTNLLDNAIKYGAQAPIEVTVAPENGSAVLTLRDRGIGISPERMPFIFGRFERAVSSRHYGGLGLGLYIVRQIVELHGGTIQVESSPGKGSTFTVRLPRG</sequence>
<protein>
    <recommendedName>
        <fullName evidence="3">histidine kinase</fullName>
        <ecNumber evidence="3">2.7.13.3</ecNumber>
    </recommendedName>
</protein>
<dbReference type="InterPro" id="IPR013655">
    <property type="entry name" value="PAS_fold_3"/>
</dbReference>
<evidence type="ECO:0000256" key="6">
    <source>
        <dbReference type="ARBA" id="ARBA00022679"/>
    </source>
</evidence>
<dbReference type="GO" id="GO:0005886">
    <property type="term" value="C:plasma membrane"/>
    <property type="evidence" value="ECO:0007669"/>
    <property type="project" value="UniProtKB-SubCell"/>
</dbReference>
<dbReference type="SMART" id="SM00387">
    <property type="entry name" value="HATPase_c"/>
    <property type="match status" value="1"/>
</dbReference>
<feature type="domain" description="PAC" evidence="14">
    <location>
        <begin position="187"/>
        <end position="239"/>
    </location>
</feature>
<dbReference type="Pfam" id="PF02518">
    <property type="entry name" value="HATPase_c"/>
    <property type="match status" value="1"/>
</dbReference>
<dbReference type="InterPro" id="IPR000700">
    <property type="entry name" value="PAS-assoc_C"/>
</dbReference>
<dbReference type="SUPFAM" id="SSF55874">
    <property type="entry name" value="ATPase domain of HSP90 chaperone/DNA topoisomerase II/histidine kinase"/>
    <property type="match status" value="1"/>
</dbReference>
<dbReference type="InterPro" id="IPR003018">
    <property type="entry name" value="GAF"/>
</dbReference>
<dbReference type="InterPro" id="IPR013656">
    <property type="entry name" value="PAS_4"/>
</dbReference>
<dbReference type="Gene3D" id="1.10.287.130">
    <property type="match status" value="1"/>
</dbReference>
<keyword evidence="6" id="KW-0808">Transferase</keyword>
<dbReference type="Gene3D" id="3.30.450.40">
    <property type="match status" value="1"/>
</dbReference>
<dbReference type="GO" id="GO:0000155">
    <property type="term" value="F:phosphorelay sensor kinase activity"/>
    <property type="evidence" value="ECO:0007669"/>
    <property type="project" value="InterPro"/>
</dbReference>
<dbReference type="Pfam" id="PF00512">
    <property type="entry name" value="HisKA"/>
    <property type="match status" value="1"/>
</dbReference>
<dbReference type="InterPro" id="IPR004358">
    <property type="entry name" value="Sig_transdc_His_kin-like_C"/>
</dbReference>
<dbReference type="GO" id="GO:0005524">
    <property type="term" value="F:ATP binding"/>
    <property type="evidence" value="ECO:0007669"/>
    <property type="project" value="UniProtKB-KW"/>
</dbReference>
<feature type="domain" description="Histidine kinase" evidence="13">
    <location>
        <begin position="576"/>
        <end position="793"/>
    </location>
</feature>
<evidence type="ECO:0000256" key="8">
    <source>
        <dbReference type="ARBA" id="ARBA00022777"/>
    </source>
</evidence>
<evidence type="ECO:0000256" key="9">
    <source>
        <dbReference type="ARBA" id="ARBA00022840"/>
    </source>
</evidence>
<dbReference type="FunFam" id="3.30.565.10:FF:000023">
    <property type="entry name" value="PAS domain-containing sensor histidine kinase"/>
    <property type="match status" value="1"/>
</dbReference>
<dbReference type="SUPFAM" id="SSF55785">
    <property type="entry name" value="PYP-like sensor domain (PAS domain)"/>
    <property type="match status" value="3"/>
</dbReference>
<accession>A0A7D5SVI6</accession>
<dbReference type="Gene3D" id="3.30.450.20">
    <property type="entry name" value="PAS domain"/>
    <property type="match status" value="3"/>
</dbReference>
<keyword evidence="8 15" id="KW-0418">Kinase</keyword>
<evidence type="ECO:0000256" key="3">
    <source>
        <dbReference type="ARBA" id="ARBA00012438"/>
    </source>
</evidence>
<dbReference type="InterPro" id="IPR035965">
    <property type="entry name" value="PAS-like_dom_sf"/>
</dbReference>
<dbReference type="InterPro" id="IPR005467">
    <property type="entry name" value="His_kinase_dom"/>
</dbReference>
<evidence type="ECO:0000256" key="2">
    <source>
        <dbReference type="ARBA" id="ARBA00004236"/>
    </source>
</evidence>
<dbReference type="Gene3D" id="3.30.565.10">
    <property type="entry name" value="Histidine kinase-like ATPase, C-terminal domain"/>
    <property type="match status" value="1"/>
</dbReference>
<feature type="domain" description="PAC" evidence="14">
    <location>
        <begin position="318"/>
        <end position="370"/>
    </location>
</feature>
<keyword evidence="5" id="KW-0597">Phosphoprotein</keyword>
<evidence type="ECO:0000259" key="13">
    <source>
        <dbReference type="PROSITE" id="PS50109"/>
    </source>
</evidence>
<dbReference type="Pfam" id="PF08447">
    <property type="entry name" value="PAS_3"/>
    <property type="match status" value="1"/>
</dbReference>
<dbReference type="InterPro" id="IPR029016">
    <property type="entry name" value="GAF-like_dom_sf"/>
</dbReference>
<feature type="coiled-coil region" evidence="12">
    <location>
        <begin position="361"/>
        <end position="388"/>
    </location>
</feature>
<evidence type="ECO:0000256" key="1">
    <source>
        <dbReference type="ARBA" id="ARBA00000085"/>
    </source>
</evidence>
<organism evidence="15">
    <name type="scientific">Archangium gephyra</name>
    <dbReference type="NCBI Taxonomy" id="48"/>
    <lineage>
        <taxon>Bacteria</taxon>
        <taxon>Pseudomonadati</taxon>
        <taxon>Myxococcota</taxon>
        <taxon>Myxococcia</taxon>
        <taxon>Myxococcales</taxon>
        <taxon>Cystobacterineae</taxon>
        <taxon>Archangiaceae</taxon>
        <taxon>Archangium</taxon>
    </lineage>
</organism>
<dbReference type="InterPro" id="IPR036097">
    <property type="entry name" value="HisK_dim/P_sf"/>
</dbReference>
<dbReference type="SUPFAM" id="SSF47384">
    <property type="entry name" value="Homodimeric domain of signal transducing histidine kinase"/>
    <property type="match status" value="1"/>
</dbReference>
<dbReference type="AlphaFoldDB" id="A0A7D5SVI6"/>
<keyword evidence="4" id="KW-1003">Cell membrane</keyword>
<evidence type="ECO:0000313" key="15">
    <source>
        <dbReference type="EMBL" id="QLH55424.1"/>
    </source>
</evidence>
<dbReference type="Pfam" id="PF08448">
    <property type="entry name" value="PAS_4"/>
    <property type="match status" value="2"/>
</dbReference>
<dbReference type="InterPro" id="IPR000014">
    <property type="entry name" value="PAS"/>
</dbReference>
<dbReference type="InterPro" id="IPR036890">
    <property type="entry name" value="HATPase_C_sf"/>
</dbReference>
<evidence type="ECO:0000256" key="12">
    <source>
        <dbReference type="SAM" id="Coils"/>
    </source>
</evidence>
<dbReference type="Pfam" id="PF01590">
    <property type="entry name" value="GAF"/>
    <property type="match status" value="1"/>
</dbReference>
<keyword evidence="7" id="KW-0547">Nucleotide-binding</keyword>
<dbReference type="SMART" id="SM00388">
    <property type="entry name" value="HisKA"/>
    <property type="match status" value="1"/>
</dbReference>
<reference evidence="15" key="1">
    <citation type="journal article" date="2020" name="ACS Chem. Biol.">
        <title>Biosynthesis of cittilins, unusual ribosomally synthesized and post-translationally modified peptides from Myxococcus xanthus.</title>
        <authorList>
            <person name="Hug J.J."/>
            <person name="Dastbaz J."/>
            <person name="Adam S."/>
            <person name="Revermann O."/>
            <person name="Koehnke J."/>
            <person name="Krug D."/>
            <person name="Muller R."/>
        </authorList>
    </citation>
    <scope>NUCLEOTIDE SEQUENCE</scope>
    <source>
        <strain evidence="15">Ar8082</strain>
    </source>
</reference>
<evidence type="ECO:0000256" key="10">
    <source>
        <dbReference type="ARBA" id="ARBA00023012"/>
    </source>
</evidence>
<dbReference type="SUPFAM" id="SSF55781">
    <property type="entry name" value="GAF domain-like"/>
    <property type="match status" value="1"/>
</dbReference>
<dbReference type="InterPro" id="IPR003661">
    <property type="entry name" value="HisK_dim/P_dom"/>
</dbReference>
<dbReference type="CDD" id="cd00075">
    <property type="entry name" value="HATPase"/>
    <property type="match status" value="1"/>
</dbReference>
<dbReference type="InterPro" id="IPR003594">
    <property type="entry name" value="HATPase_dom"/>
</dbReference>
<evidence type="ECO:0000256" key="11">
    <source>
        <dbReference type="ARBA" id="ARBA00023136"/>
    </source>
</evidence>
<dbReference type="NCBIfam" id="TIGR00229">
    <property type="entry name" value="sensory_box"/>
    <property type="match status" value="1"/>
</dbReference>
<evidence type="ECO:0000256" key="5">
    <source>
        <dbReference type="ARBA" id="ARBA00022553"/>
    </source>
</evidence>
<dbReference type="CDD" id="cd00082">
    <property type="entry name" value="HisKA"/>
    <property type="match status" value="1"/>
</dbReference>
<keyword evidence="10" id="KW-0902">Two-component regulatory system</keyword>
<keyword evidence="11" id="KW-0472">Membrane</keyword>
<keyword evidence="12" id="KW-0175">Coiled coil</keyword>
<dbReference type="SMART" id="SM00091">
    <property type="entry name" value="PAS"/>
    <property type="match status" value="1"/>
</dbReference>
<evidence type="ECO:0000256" key="7">
    <source>
        <dbReference type="ARBA" id="ARBA00022741"/>
    </source>
</evidence>
<name>A0A7D5SVI6_9BACT</name>
<comment type="subcellular location">
    <subcellularLocation>
        <location evidence="2">Cell membrane</location>
    </subcellularLocation>
</comment>
<dbReference type="EMBL" id="MN731362">
    <property type="protein sequence ID" value="QLH55424.1"/>
    <property type="molecule type" value="Genomic_DNA"/>
</dbReference>
<comment type="catalytic activity">
    <reaction evidence="1">
        <text>ATP + protein L-histidine = ADP + protein N-phospho-L-histidine.</text>
        <dbReference type="EC" id="2.7.13.3"/>
    </reaction>
</comment>
<dbReference type="CDD" id="cd00130">
    <property type="entry name" value="PAS"/>
    <property type="match status" value="1"/>
</dbReference>
<dbReference type="SMART" id="SM00065">
    <property type="entry name" value="GAF"/>
    <property type="match status" value="1"/>
</dbReference>
<evidence type="ECO:0000259" key="14">
    <source>
        <dbReference type="PROSITE" id="PS50113"/>
    </source>
</evidence>
<dbReference type="PROSITE" id="PS50109">
    <property type="entry name" value="HIS_KIN"/>
    <property type="match status" value="1"/>
</dbReference>
<dbReference type="PROSITE" id="PS50113">
    <property type="entry name" value="PAC"/>
    <property type="match status" value="2"/>
</dbReference>
<dbReference type="PANTHER" id="PTHR43547">
    <property type="entry name" value="TWO-COMPONENT HISTIDINE KINASE"/>
    <property type="match status" value="1"/>
</dbReference>
<proteinExistence type="predicted"/>
<dbReference type="PANTHER" id="PTHR43547:SF2">
    <property type="entry name" value="HYBRID SIGNAL TRANSDUCTION HISTIDINE KINASE C"/>
    <property type="match status" value="1"/>
</dbReference>
<keyword evidence="9" id="KW-0067">ATP-binding</keyword>
<evidence type="ECO:0000256" key="4">
    <source>
        <dbReference type="ARBA" id="ARBA00022475"/>
    </source>
</evidence>